<accession>A0A1Q5TJS6</accession>
<protein>
    <submittedName>
        <fullName evidence="1">Uncharacterized protein</fullName>
    </submittedName>
</protein>
<evidence type="ECO:0000313" key="2">
    <source>
        <dbReference type="Proteomes" id="UP000186955"/>
    </source>
</evidence>
<sequence length="131" mass="15079">MRILKGKSEFAVQDDYLSLVQAKFKQSMWNNATSGHISTATLKYAGDRVSLGHRYLTRIKDLYGTIEIESRWWNGRPRSPLRCHYVSLESTHTIAAVWIMQEKLLKLESFHDLDALVVWAYIQSVSAVCMT</sequence>
<organism evidence="1 2">
    <name type="scientific">Penicillium subrubescens</name>
    <dbReference type="NCBI Taxonomy" id="1316194"/>
    <lineage>
        <taxon>Eukaryota</taxon>
        <taxon>Fungi</taxon>
        <taxon>Dikarya</taxon>
        <taxon>Ascomycota</taxon>
        <taxon>Pezizomycotina</taxon>
        <taxon>Eurotiomycetes</taxon>
        <taxon>Eurotiomycetidae</taxon>
        <taxon>Eurotiales</taxon>
        <taxon>Aspergillaceae</taxon>
        <taxon>Penicillium</taxon>
    </lineage>
</organism>
<gene>
    <name evidence="1" type="ORF">PENSUB_7931</name>
</gene>
<proteinExistence type="predicted"/>
<dbReference type="Proteomes" id="UP000186955">
    <property type="component" value="Unassembled WGS sequence"/>
</dbReference>
<reference evidence="1 2" key="1">
    <citation type="submission" date="2016-10" db="EMBL/GenBank/DDBJ databases">
        <title>Genome sequence of the ascomycete fungus Penicillium subrubescens.</title>
        <authorList>
            <person name="De Vries R.P."/>
            <person name="Peng M."/>
            <person name="Dilokpimol A."/>
            <person name="Hilden K."/>
            <person name="Makela M.R."/>
            <person name="Grigoriev I."/>
            <person name="Riley R."/>
            <person name="Granchi Z."/>
        </authorList>
    </citation>
    <scope>NUCLEOTIDE SEQUENCE [LARGE SCALE GENOMIC DNA]</scope>
    <source>
        <strain evidence="1 2">CBS 132785</strain>
    </source>
</reference>
<comment type="caution">
    <text evidence="1">The sequence shown here is derived from an EMBL/GenBank/DDBJ whole genome shotgun (WGS) entry which is preliminary data.</text>
</comment>
<dbReference type="EMBL" id="MNBE01000647">
    <property type="protein sequence ID" value="OKP00474.1"/>
    <property type="molecule type" value="Genomic_DNA"/>
</dbReference>
<keyword evidence="2" id="KW-1185">Reference proteome</keyword>
<evidence type="ECO:0000313" key="1">
    <source>
        <dbReference type="EMBL" id="OKP00474.1"/>
    </source>
</evidence>
<name>A0A1Q5TJS6_9EURO</name>
<dbReference type="AlphaFoldDB" id="A0A1Q5TJS6"/>